<evidence type="ECO:0000256" key="4">
    <source>
        <dbReference type="ARBA" id="ARBA00022448"/>
    </source>
</evidence>
<evidence type="ECO:0000256" key="15">
    <source>
        <dbReference type="ARBA" id="ARBA00033315"/>
    </source>
</evidence>
<keyword evidence="12 17" id="KW-0472">Membrane</keyword>
<keyword evidence="8" id="KW-0653">Protein transport</keyword>
<dbReference type="Pfam" id="PF00957">
    <property type="entry name" value="Synaptobrevin"/>
    <property type="match status" value="1"/>
</dbReference>
<dbReference type="PRINTS" id="PR00219">
    <property type="entry name" value="SYNAPTOBREVN"/>
</dbReference>
<accession>A0AAU9IBM6</accession>
<evidence type="ECO:0000256" key="5">
    <source>
        <dbReference type="ARBA" id="ARBA00022692"/>
    </source>
</evidence>
<sequence length="224" mass="25361">MMESNIKYIGVGRSGEGLIIATYANDRNLRDTPRSELQGILMNESDGDWRTRVGSEHGTWFAKGDSNKICYLVLARNGYPDRYATALLDELERLFTNQGTDVLLTCPADAYTKVMGGEMRNLAMKYEDLRNIDKLYTVNSQVLEVQNIAQAGIQQVLRNTEAAEVVSAKAQSLEGNARVFQNDSKRLERMMYWRKVKINCILIFVVIAIILYIIIPIIITQSNK</sequence>
<dbReference type="SUPFAM" id="SSF64356">
    <property type="entry name" value="SNARE-like"/>
    <property type="match status" value="1"/>
</dbReference>
<evidence type="ECO:0000256" key="13">
    <source>
        <dbReference type="ARBA" id="ARBA00024187"/>
    </source>
</evidence>
<dbReference type="InterPro" id="IPR010908">
    <property type="entry name" value="Longin_dom"/>
</dbReference>
<evidence type="ECO:0000256" key="17">
    <source>
        <dbReference type="SAM" id="Phobius"/>
    </source>
</evidence>
<evidence type="ECO:0000259" key="18">
    <source>
        <dbReference type="PROSITE" id="PS50859"/>
    </source>
</evidence>
<evidence type="ECO:0000256" key="16">
    <source>
        <dbReference type="PROSITE-ProRule" id="PRU00290"/>
    </source>
</evidence>
<dbReference type="EMBL" id="CAJZBQ010000004">
    <property type="protein sequence ID" value="CAG9311597.1"/>
    <property type="molecule type" value="Genomic_DNA"/>
</dbReference>
<gene>
    <name evidence="20" type="ORF">BSTOLATCC_MIC3885</name>
</gene>
<dbReference type="InterPro" id="IPR011012">
    <property type="entry name" value="Longin-like_dom_sf"/>
</dbReference>
<keyword evidence="6" id="KW-0256">Endoplasmic reticulum</keyword>
<dbReference type="GO" id="GO:0005789">
    <property type="term" value="C:endoplasmic reticulum membrane"/>
    <property type="evidence" value="ECO:0007669"/>
    <property type="project" value="UniProtKB-SubCell"/>
</dbReference>
<evidence type="ECO:0000256" key="10">
    <source>
        <dbReference type="ARBA" id="ARBA00023034"/>
    </source>
</evidence>
<feature type="domain" description="V-SNARE coiled-coil homology" evidence="19">
    <location>
        <begin position="134"/>
        <end position="194"/>
    </location>
</feature>
<evidence type="ECO:0000256" key="11">
    <source>
        <dbReference type="ARBA" id="ARBA00023054"/>
    </source>
</evidence>
<name>A0AAU9IBM6_9CILI</name>
<dbReference type="GO" id="GO:0000139">
    <property type="term" value="C:Golgi membrane"/>
    <property type="evidence" value="ECO:0007669"/>
    <property type="project" value="UniProtKB-SubCell"/>
</dbReference>
<evidence type="ECO:0000256" key="1">
    <source>
        <dbReference type="ARBA" id="ARBA00004163"/>
    </source>
</evidence>
<evidence type="ECO:0000256" key="8">
    <source>
        <dbReference type="ARBA" id="ARBA00022927"/>
    </source>
</evidence>
<dbReference type="GO" id="GO:0015031">
    <property type="term" value="P:protein transport"/>
    <property type="evidence" value="ECO:0007669"/>
    <property type="project" value="UniProtKB-KW"/>
</dbReference>
<evidence type="ECO:0000256" key="6">
    <source>
        <dbReference type="ARBA" id="ARBA00022824"/>
    </source>
</evidence>
<protein>
    <recommendedName>
        <fullName evidence="14">Vesicle-trafficking protein SEC22b</fullName>
    </recommendedName>
    <alternativeName>
        <fullName evidence="15">SEC22 vesicle-trafficking protein homolog B</fullName>
    </alternativeName>
</protein>
<dbReference type="PROSITE" id="PS50859">
    <property type="entry name" value="LONGIN"/>
    <property type="match status" value="1"/>
</dbReference>
<dbReference type="AlphaFoldDB" id="A0AAU9IBM6"/>
<comment type="similarity">
    <text evidence="3">Belongs to the synaptobrevin family.</text>
</comment>
<dbReference type="GO" id="GO:0033116">
    <property type="term" value="C:endoplasmic reticulum-Golgi intermediate compartment membrane"/>
    <property type="evidence" value="ECO:0007669"/>
    <property type="project" value="UniProtKB-SubCell"/>
</dbReference>
<evidence type="ECO:0000313" key="21">
    <source>
        <dbReference type="Proteomes" id="UP001162131"/>
    </source>
</evidence>
<dbReference type="Gene3D" id="3.30.450.50">
    <property type="entry name" value="Longin domain"/>
    <property type="match status" value="1"/>
</dbReference>
<evidence type="ECO:0000259" key="19">
    <source>
        <dbReference type="PROSITE" id="PS50892"/>
    </source>
</evidence>
<dbReference type="InterPro" id="IPR042855">
    <property type="entry name" value="V_SNARE_CC"/>
</dbReference>
<dbReference type="Gene3D" id="1.20.5.110">
    <property type="match status" value="1"/>
</dbReference>
<keyword evidence="4" id="KW-0813">Transport</keyword>
<keyword evidence="9 17" id="KW-1133">Transmembrane helix</keyword>
<keyword evidence="21" id="KW-1185">Reference proteome</keyword>
<dbReference type="InterPro" id="IPR001388">
    <property type="entry name" value="Synaptobrevin-like"/>
</dbReference>
<dbReference type="InterPro" id="IPR044565">
    <property type="entry name" value="Sec22"/>
</dbReference>
<keyword evidence="10" id="KW-0333">Golgi apparatus</keyword>
<dbReference type="SUPFAM" id="SSF58038">
    <property type="entry name" value="SNARE fusion complex"/>
    <property type="match status" value="1"/>
</dbReference>
<dbReference type="PANTHER" id="PTHR45837">
    <property type="entry name" value="VESICLE-TRAFFICKING PROTEIN SEC22B"/>
    <property type="match status" value="1"/>
</dbReference>
<dbReference type="GO" id="GO:0006890">
    <property type="term" value="P:retrograde vesicle-mediated transport, Golgi to endoplasmic reticulum"/>
    <property type="evidence" value="ECO:0007669"/>
    <property type="project" value="InterPro"/>
</dbReference>
<keyword evidence="7" id="KW-0931">ER-Golgi transport</keyword>
<comment type="subcellular location">
    <subcellularLocation>
        <location evidence="1">Endoplasmic reticulum membrane</location>
        <topology evidence="1">Single-pass type IV membrane protein</topology>
    </subcellularLocation>
    <subcellularLocation>
        <location evidence="13">Endoplasmic reticulum-Golgi intermediate compartment membrane</location>
    </subcellularLocation>
    <subcellularLocation>
        <location evidence="2">Golgi apparatus membrane</location>
    </subcellularLocation>
</comment>
<proteinExistence type="inferred from homology"/>
<evidence type="ECO:0000256" key="14">
    <source>
        <dbReference type="ARBA" id="ARBA00024248"/>
    </source>
</evidence>
<evidence type="ECO:0000313" key="20">
    <source>
        <dbReference type="EMBL" id="CAG9311597.1"/>
    </source>
</evidence>
<evidence type="ECO:0000256" key="2">
    <source>
        <dbReference type="ARBA" id="ARBA00004394"/>
    </source>
</evidence>
<reference evidence="20" key="1">
    <citation type="submission" date="2021-09" db="EMBL/GenBank/DDBJ databases">
        <authorList>
            <consortium name="AG Swart"/>
            <person name="Singh M."/>
            <person name="Singh A."/>
            <person name="Seah K."/>
            <person name="Emmerich C."/>
        </authorList>
    </citation>
    <scope>NUCLEOTIDE SEQUENCE</scope>
    <source>
        <strain evidence="20">ATCC30299</strain>
    </source>
</reference>
<dbReference type="GO" id="GO:0006888">
    <property type="term" value="P:endoplasmic reticulum to Golgi vesicle-mediated transport"/>
    <property type="evidence" value="ECO:0007669"/>
    <property type="project" value="InterPro"/>
</dbReference>
<dbReference type="PROSITE" id="PS50892">
    <property type="entry name" value="V_SNARE"/>
    <property type="match status" value="1"/>
</dbReference>
<evidence type="ECO:0000256" key="12">
    <source>
        <dbReference type="ARBA" id="ARBA00023136"/>
    </source>
</evidence>
<feature type="transmembrane region" description="Helical" evidence="17">
    <location>
        <begin position="196"/>
        <end position="219"/>
    </location>
</feature>
<keyword evidence="5 17" id="KW-0812">Transmembrane</keyword>
<dbReference type="GO" id="GO:0005484">
    <property type="term" value="F:SNAP receptor activity"/>
    <property type="evidence" value="ECO:0007669"/>
    <property type="project" value="InterPro"/>
</dbReference>
<dbReference type="Proteomes" id="UP001162131">
    <property type="component" value="Unassembled WGS sequence"/>
</dbReference>
<feature type="domain" description="Longin" evidence="18">
    <location>
        <begin position="66"/>
        <end position="98"/>
    </location>
</feature>
<organism evidence="20 21">
    <name type="scientific">Blepharisma stoltei</name>
    <dbReference type="NCBI Taxonomy" id="1481888"/>
    <lineage>
        <taxon>Eukaryota</taxon>
        <taxon>Sar</taxon>
        <taxon>Alveolata</taxon>
        <taxon>Ciliophora</taxon>
        <taxon>Postciliodesmatophora</taxon>
        <taxon>Heterotrichea</taxon>
        <taxon>Heterotrichida</taxon>
        <taxon>Blepharismidae</taxon>
        <taxon>Blepharisma</taxon>
    </lineage>
</organism>
<evidence type="ECO:0000256" key="3">
    <source>
        <dbReference type="ARBA" id="ARBA00008025"/>
    </source>
</evidence>
<evidence type="ECO:0000256" key="9">
    <source>
        <dbReference type="ARBA" id="ARBA00022989"/>
    </source>
</evidence>
<comment type="caution">
    <text evidence="20">The sequence shown here is derived from an EMBL/GenBank/DDBJ whole genome shotgun (WGS) entry which is preliminary data.</text>
</comment>
<dbReference type="CDD" id="cd15843">
    <property type="entry name" value="R-SNARE"/>
    <property type="match status" value="1"/>
</dbReference>
<evidence type="ECO:0000256" key="7">
    <source>
        <dbReference type="ARBA" id="ARBA00022892"/>
    </source>
</evidence>
<keyword evidence="11 16" id="KW-0175">Coiled coil</keyword>